<dbReference type="PANTHER" id="PTHR31998">
    <property type="entry name" value="K(+)-INSENSITIVE PYROPHOSPHATE-ENERGIZED PROTON PUMP"/>
    <property type="match status" value="1"/>
</dbReference>
<name>A0A840FQF2_9SPHN</name>
<feature type="transmembrane region" description="Helical" evidence="9">
    <location>
        <begin position="362"/>
        <end position="385"/>
    </location>
</feature>
<keyword evidence="7 9" id="KW-0406">Ion transport</keyword>
<keyword evidence="9" id="KW-0375">Hydrogen ion transport</keyword>
<proteinExistence type="inferred from homology"/>
<sequence length="726" mass="74049">MTTVYLAIVCGLIAVVYGFVTSQQVLRASPGDARMQDIASAIQEGAKAYLGRQYTTIAIVGVIVAVILAVTLNLVSTIGFVVGAVLSGVAGYVGMNISVRANVRTAEAARHSLQGGLTMAFRSGAVTGMLVAGLGLLAISSFFWYLTAVAGHAPNDRVIVEALTALAFGASLISIFARLGGGIFTKAADVGADLVGKVEAGIPEDDPRNPAVIADNVGDNVGDCAGMAADLFETYVVTLGVTMISIALLVRADAAELMRLMSLPLIVGGVCIITSIAGTYMVRLGSGSIMGALYKGFWTSALLAVPAIYIATQLVLGDMNAVIGGAGFLDAGAGAITDTLALDAAAPAAQTVTGAGFTGFDLFWCMLIGLAVTGLIVWITEYYTGTNFRPVKSIAKASVTGHGTNVIQGLAISLEATALPTIVICIAVVATYQLAGIIGIAFAATSMLALAGMVVALDAYGPVTDNAGGIAEMAGLPDDVRHRTDALDAVGNTTKAVTKGYAIGSAGLAALVLFGAYTTDLQTYFPDITVDFSLSNPYVIVGLLLGALLPYLFGAFGMTAVGRAAGAVVEEVRGQFRDNPGIMAGTSRPNYGRTVDLVTRAAIKEMIIPSLLPVLSPIAVYFIIRWVAGQANGFAALGAMLLGVIVSGLFVALSMTSGGGAWDNAKKYIEDGNYGGKGSEAHKAAITGDTVGDPYKDTAGPAVNPMIKITNIVALLLLAALSGGAG</sequence>
<dbReference type="GO" id="GO:0000287">
    <property type="term" value="F:magnesium ion binding"/>
    <property type="evidence" value="ECO:0007669"/>
    <property type="project" value="UniProtKB-UniRule"/>
</dbReference>
<evidence type="ECO:0000256" key="9">
    <source>
        <dbReference type="HAMAP-Rule" id="MF_01129"/>
    </source>
</evidence>
<feature type="site" description="Determinant of potassium independence" evidence="9">
    <location>
        <position position="495"/>
    </location>
</feature>
<dbReference type="EC" id="7.1.3.1" evidence="9"/>
<feature type="transmembrane region" description="Helical" evidence="9">
    <location>
        <begin position="292"/>
        <end position="311"/>
    </location>
</feature>
<dbReference type="EMBL" id="JACIEV010000012">
    <property type="protein sequence ID" value="MBB4155495.1"/>
    <property type="molecule type" value="Genomic_DNA"/>
</dbReference>
<dbReference type="GO" id="GO:0005886">
    <property type="term" value="C:plasma membrane"/>
    <property type="evidence" value="ECO:0007669"/>
    <property type="project" value="UniProtKB-SubCell"/>
</dbReference>
<dbReference type="NCBIfam" id="NF001951">
    <property type="entry name" value="PRK00733.1-2"/>
    <property type="match status" value="1"/>
</dbReference>
<comment type="subunit">
    <text evidence="9">Homodimer.</text>
</comment>
<feature type="transmembrane region" description="Helical" evidence="9">
    <location>
        <begin position="54"/>
        <end position="72"/>
    </location>
</feature>
<dbReference type="Pfam" id="PF03030">
    <property type="entry name" value="H_PPase"/>
    <property type="match status" value="1"/>
</dbReference>
<evidence type="ECO:0000256" key="4">
    <source>
        <dbReference type="ARBA" id="ARBA00022842"/>
    </source>
</evidence>
<dbReference type="NCBIfam" id="TIGR01104">
    <property type="entry name" value="V_PPase"/>
    <property type="match status" value="1"/>
</dbReference>
<keyword evidence="8 9" id="KW-0472">Membrane</keyword>
<evidence type="ECO:0000256" key="5">
    <source>
        <dbReference type="ARBA" id="ARBA00022967"/>
    </source>
</evidence>
<comment type="subcellular location">
    <subcellularLocation>
        <location evidence="9">Cell membrane</location>
        <topology evidence="9">Multi-pass membrane protein</topology>
    </subcellularLocation>
    <subcellularLocation>
        <location evidence="1">Endomembrane system</location>
        <topology evidence="1">Multi-pass membrane protein</topology>
    </subcellularLocation>
</comment>
<feature type="transmembrane region" description="Helical" evidence="9">
    <location>
        <begin position="235"/>
        <end position="254"/>
    </location>
</feature>
<keyword evidence="11" id="KW-1185">Reference proteome</keyword>
<dbReference type="InterPro" id="IPR004131">
    <property type="entry name" value="PPase-energised_H-pump"/>
</dbReference>
<dbReference type="GO" id="GO:0012505">
    <property type="term" value="C:endomembrane system"/>
    <property type="evidence" value="ECO:0007669"/>
    <property type="project" value="UniProtKB-SubCell"/>
</dbReference>
<evidence type="ECO:0000256" key="1">
    <source>
        <dbReference type="ARBA" id="ARBA00004127"/>
    </source>
</evidence>
<feature type="transmembrane region" description="Helical" evidence="9">
    <location>
        <begin position="436"/>
        <end position="457"/>
    </location>
</feature>
<comment type="similarity">
    <text evidence="9">Belongs to the H(+)-translocating pyrophosphatase (TC 3.A.10) family. K(+)-insensitive subfamily.</text>
</comment>
<keyword evidence="4 9" id="KW-0460">Magnesium</keyword>
<dbReference type="HAMAP" id="MF_01129">
    <property type="entry name" value="PPase_energized_pump"/>
    <property type="match status" value="1"/>
</dbReference>
<dbReference type="GO" id="GO:0009678">
    <property type="term" value="F:diphosphate hydrolysis-driven proton transmembrane transporter activity"/>
    <property type="evidence" value="ECO:0007669"/>
    <property type="project" value="UniProtKB-UniRule"/>
</dbReference>
<dbReference type="PIRSF" id="PIRSF001265">
    <property type="entry name" value="H+-PPase"/>
    <property type="match status" value="1"/>
</dbReference>
<keyword evidence="2 9" id="KW-0813">Transport</keyword>
<comment type="catalytic activity">
    <reaction evidence="9">
        <text>diphosphate + H2O + H(+)(in) = 2 phosphate + 2 H(+)(out)</text>
        <dbReference type="Rhea" id="RHEA:13973"/>
        <dbReference type="ChEBI" id="CHEBI:15377"/>
        <dbReference type="ChEBI" id="CHEBI:15378"/>
        <dbReference type="ChEBI" id="CHEBI:33019"/>
        <dbReference type="ChEBI" id="CHEBI:43474"/>
        <dbReference type="EC" id="7.1.3.1"/>
    </reaction>
</comment>
<evidence type="ECO:0000256" key="2">
    <source>
        <dbReference type="ARBA" id="ARBA00022448"/>
    </source>
</evidence>
<evidence type="ECO:0000313" key="10">
    <source>
        <dbReference type="EMBL" id="MBB4155495.1"/>
    </source>
</evidence>
<comment type="caution">
    <text evidence="9">Lacks conserved residue(s) required for the propagation of feature annotation.</text>
</comment>
<dbReference type="RefSeq" id="WP_183987052.1">
    <property type="nucleotide sequence ID" value="NZ_JACIEV010000012.1"/>
</dbReference>
<dbReference type="Proteomes" id="UP000529795">
    <property type="component" value="Unassembled WGS sequence"/>
</dbReference>
<comment type="caution">
    <text evidence="10">The sequence shown here is derived from an EMBL/GenBank/DDBJ whole genome shotgun (WGS) entry which is preliminary data.</text>
</comment>
<evidence type="ECO:0000256" key="3">
    <source>
        <dbReference type="ARBA" id="ARBA00022692"/>
    </source>
</evidence>
<evidence type="ECO:0000256" key="7">
    <source>
        <dbReference type="ARBA" id="ARBA00023065"/>
    </source>
</evidence>
<dbReference type="AlphaFoldDB" id="A0A840FQF2"/>
<feature type="transmembrane region" description="Helical" evidence="9">
    <location>
        <begin position="6"/>
        <end position="26"/>
    </location>
</feature>
<protein>
    <recommendedName>
        <fullName evidence="9">K(+)-insensitive pyrophosphate-energized proton pump</fullName>
        <ecNumber evidence="9">7.1.3.1</ecNumber>
    </recommendedName>
    <alternativeName>
        <fullName evidence="9">Membrane-bound proton-translocating pyrophosphatase</fullName>
    </alternativeName>
    <alternativeName>
        <fullName evidence="9">Pyrophosphate-energized inorganic pyrophosphatase</fullName>
        <shortName evidence="9">H(+)-PPase</shortName>
    </alternativeName>
</protein>
<keyword evidence="3 9" id="KW-0812">Transmembrane</keyword>
<reference evidence="10 11" key="1">
    <citation type="submission" date="2020-08" db="EMBL/GenBank/DDBJ databases">
        <title>Genomic Encyclopedia of Type Strains, Phase IV (KMG-IV): sequencing the most valuable type-strain genomes for metagenomic binning, comparative biology and taxonomic classification.</title>
        <authorList>
            <person name="Goeker M."/>
        </authorList>
    </citation>
    <scope>NUCLEOTIDE SEQUENCE [LARGE SCALE GENOMIC DNA]</scope>
    <source>
        <strain evidence="10 11">YC6723</strain>
    </source>
</reference>
<feature type="transmembrane region" description="Helical" evidence="9">
    <location>
        <begin position="500"/>
        <end position="518"/>
    </location>
</feature>
<dbReference type="GO" id="GO:0004427">
    <property type="term" value="F:inorganic diphosphate phosphatase activity"/>
    <property type="evidence" value="ECO:0007669"/>
    <property type="project" value="UniProtKB-UniRule"/>
</dbReference>
<feature type="transmembrane region" description="Helical" evidence="9">
    <location>
        <begin position="538"/>
        <end position="556"/>
    </location>
</feature>
<feature type="transmembrane region" description="Helical" evidence="9">
    <location>
        <begin position="260"/>
        <end position="280"/>
    </location>
</feature>
<keyword evidence="5 9" id="KW-1278">Translocase</keyword>
<keyword evidence="9" id="KW-1003">Cell membrane</keyword>
<feature type="transmembrane region" description="Helical" evidence="9">
    <location>
        <begin position="607"/>
        <end position="628"/>
    </location>
</feature>
<evidence type="ECO:0000256" key="8">
    <source>
        <dbReference type="ARBA" id="ARBA00023136"/>
    </source>
</evidence>
<organism evidence="10 11">
    <name type="scientific">Sphingomonas jinjuensis</name>
    <dbReference type="NCBI Taxonomy" id="535907"/>
    <lineage>
        <taxon>Bacteria</taxon>
        <taxon>Pseudomonadati</taxon>
        <taxon>Pseudomonadota</taxon>
        <taxon>Alphaproteobacteria</taxon>
        <taxon>Sphingomonadales</taxon>
        <taxon>Sphingomonadaceae</taxon>
        <taxon>Sphingomonas</taxon>
    </lineage>
</organism>
<gene>
    <name evidence="9" type="primary">hppA</name>
    <name evidence="10" type="ORF">GGQ80_003418</name>
</gene>
<evidence type="ECO:0000313" key="11">
    <source>
        <dbReference type="Proteomes" id="UP000529795"/>
    </source>
</evidence>
<comment type="function">
    <text evidence="9">Proton pump that utilizes the energy of pyrophosphate hydrolysis as the driving force for proton movement across the membrane. Generates a proton motive force.</text>
</comment>
<keyword evidence="10" id="KW-0378">Hydrolase</keyword>
<feature type="transmembrane region" description="Helical" evidence="9">
    <location>
        <begin position="406"/>
        <end position="430"/>
    </location>
</feature>
<comment type="cofactor">
    <cofactor evidence="9">
        <name>Mg(2+)</name>
        <dbReference type="ChEBI" id="CHEBI:18420"/>
    </cofactor>
</comment>
<evidence type="ECO:0000256" key="6">
    <source>
        <dbReference type="ARBA" id="ARBA00022989"/>
    </source>
</evidence>
<accession>A0A840FQF2</accession>
<dbReference type="NCBIfam" id="NF001960">
    <property type="entry name" value="PRK00733.3-5"/>
    <property type="match status" value="1"/>
</dbReference>
<keyword evidence="6 9" id="KW-1133">Transmembrane helix</keyword>
<feature type="transmembrane region" description="Helical" evidence="9">
    <location>
        <begin position="158"/>
        <end position="177"/>
    </location>
</feature>
<feature type="transmembrane region" description="Helical" evidence="9">
    <location>
        <begin position="120"/>
        <end position="146"/>
    </location>
</feature>
<feature type="transmembrane region" description="Helical" evidence="9">
    <location>
        <begin position="634"/>
        <end position="653"/>
    </location>
</feature>